<keyword evidence="1" id="KW-0812">Transmembrane</keyword>
<reference evidence="2" key="1">
    <citation type="submission" date="2011-01" db="EMBL/GenBank/DDBJ databases">
        <title>The Genome Sequence of Nematocida parisii strain ERTm3.</title>
        <authorList>
            <consortium name="The Broad Institute Genome Sequencing Platform"/>
            <consortium name="The Broad Institute Genome Sequencing Center for Infectious Disease"/>
            <person name="Cuomo C."/>
            <person name="Troemel E."/>
            <person name="Young S.K."/>
            <person name="Zeng Q."/>
            <person name="Gargeya S."/>
            <person name="Fitzgerald M."/>
            <person name="Haas B."/>
            <person name="Abouelleil A."/>
            <person name="Alvarado L."/>
            <person name="Arachchi H.M."/>
            <person name="Berlin A."/>
            <person name="Chapman S.B."/>
            <person name="Gearin G."/>
            <person name="Goldberg J."/>
            <person name="Griggs A."/>
            <person name="Gujja S."/>
            <person name="Hansen M."/>
            <person name="Heiman D."/>
            <person name="Howarth C."/>
            <person name="Larimer J."/>
            <person name="Lui A."/>
            <person name="MacDonald P.J.P."/>
            <person name="McCowen C."/>
            <person name="Montmayeur A."/>
            <person name="Murphy C."/>
            <person name="Neiman D."/>
            <person name="Pearson M."/>
            <person name="Priest M."/>
            <person name="Roberts A."/>
            <person name="Saif S."/>
            <person name="Shea T."/>
            <person name="Sisk P."/>
            <person name="Stolte C."/>
            <person name="Sykes S."/>
            <person name="Wortman J."/>
            <person name="Nusbaum C."/>
            <person name="Birren B."/>
        </authorList>
    </citation>
    <scope>NUCLEOTIDE SEQUENCE</scope>
    <source>
        <strain evidence="2">ERTm3</strain>
    </source>
</reference>
<dbReference type="VEuPathDB" id="MicrosporidiaDB:NEQG_02348"/>
<accession>I3EE20</accession>
<keyword evidence="3" id="KW-1185">Reference proteome</keyword>
<keyword evidence="1" id="KW-0472">Membrane</keyword>
<dbReference type="OrthoDB" id="10324030at2759"/>
<feature type="transmembrane region" description="Helical" evidence="1">
    <location>
        <begin position="411"/>
        <end position="429"/>
    </location>
</feature>
<dbReference type="HOGENOM" id="CLU_616902_0_0_1"/>
<sequence>MISNRKELLSEIENQLLQLSNKQESPHIDHNDVVAILVDTYKKKAKLDKKYLPLNNLIQTTFMSLLYNNIDRKAQNTTSKTRISEITNILCNTEQIITSLMEMSEEIKNKEQRTAYYNMMNTTHLFMMKYPVVSCSVKETIKEIISGFCGGYSKNENIKEDEAILDLLELNESKGYSRLQRVLEIVTTFESMQIRENKNDRMESFGKQIKLTKDDFYSFHLFLAITPNSSKILKKLIESFKFIKTSNDLRKSEHKYIYDTLFFFLVNQQFQPVDVDNCRNLFKASIEVLEALSGDVYANFSESEMESLLKEHNITPSTFKLNIIRRFGQSIKNQLDAIFSRPIGIKREVFLDRKKEWAFYTDEAVHTNYNMKIPEATLINTIATLDGLDGSLMPIRSSEVDAKKNIWRKRAIIIALILLIVAAVLYSIYSRRAIMHKKVAKRWW</sequence>
<gene>
    <name evidence="2" type="ORF">NEQG_02348</name>
</gene>
<evidence type="ECO:0000313" key="3">
    <source>
        <dbReference type="Proteomes" id="UP000002872"/>
    </source>
</evidence>
<dbReference type="Proteomes" id="UP000002872">
    <property type="component" value="Unassembled WGS sequence"/>
</dbReference>
<dbReference type="EMBL" id="GL870882">
    <property type="protein sequence ID" value="EIJ87467.1"/>
    <property type="molecule type" value="Genomic_DNA"/>
</dbReference>
<organism evidence="2 3">
    <name type="scientific">Nematocida parisii (strain ERTm3)</name>
    <name type="common">Nematode killer fungus</name>
    <dbReference type="NCBI Taxonomy" id="935791"/>
    <lineage>
        <taxon>Eukaryota</taxon>
        <taxon>Fungi</taxon>
        <taxon>Fungi incertae sedis</taxon>
        <taxon>Microsporidia</taxon>
        <taxon>Nematocida</taxon>
    </lineage>
</organism>
<name>I3EE20_NEMP3</name>
<evidence type="ECO:0000313" key="2">
    <source>
        <dbReference type="EMBL" id="EIJ87467.1"/>
    </source>
</evidence>
<evidence type="ECO:0000256" key="1">
    <source>
        <dbReference type="SAM" id="Phobius"/>
    </source>
</evidence>
<dbReference type="AlphaFoldDB" id="I3EE20"/>
<dbReference type="InParanoid" id="I3EE20"/>
<proteinExistence type="predicted"/>
<keyword evidence="1" id="KW-1133">Transmembrane helix</keyword>
<protein>
    <submittedName>
        <fullName evidence="2">Uncharacterized protein</fullName>
    </submittedName>
</protein>